<name>A0A8H6I6U7_9AGAR</name>
<evidence type="ECO:0000313" key="3">
    <source>
        <dbReference type="Proteomes" id="UP000521943"/>
    </source>
</evidence>
<evidence type="ECO:0000313" key="2">
    <source>
        <dbReference type="EMBL" id="KAF6759654.1"/>
    </source>
</evidence>
<proteinExistence type="predicted"/>
<dbReference type="EMBL" id="JACGCI010000015">
    <property type="protein sequence ID" value="KAF6759654.1"/>
    <property type="molecule type" value="Genomic_DNA"/>
</dbReference>
<sequence>MKFSATLAFLSCAALIAAAPTFTSVHARQDAGGYEDLNPYLSPNDLDGGAARWEKDGNQDLTPSFGSARTDVAGCPPPRSKFYDALSLGVANGKAVFGPGYDMHWPIGNSNWAKMERLRSSVIAINNFPGFGQGGVEHCPISTTTILDQIRELGYDPAYIDLAPELRT</sequence>
<comment type="caution">
    <text evidence="2">The sequence shown here is derived from an EMBL/GenBank/DDBJ whole genome shotgun (WGS) entry which is preliminary data.</text>
</comment>
<protein>
    <submittedName>
        <fullName evidence="2">Uncharacterized protein</fullName>
    </submittedName>
</protein>
<keyword evidence="1" id="KW-0732">Signal</keyword>
<feature type="signal peptide" evidence="1">
    <location>
        <begin position="1"/>
        <end position="18"/>
    </location>
</feature>
<gene>
    <name evidence="2" type="ORF">DFP72DRAFT_1063996</name>
</gene>
<dbReference type="Proteomes" id="UP000521943">
    <property type="component" value="Unassembled WGS sequence"/>
</dbReference>
<organism evidence="2 3">
    <name type="scientific">Ephemerocybe angulata</name>
    <dbReference type="NCBI Taxonomy" id="980116"/>
    <lineage>
        <taxon>Eukaryota</taxon>
        <taxon>Fungi</taxon>
        <taxon>Dikarya</taxon>
        <taxon>Basidiomycota</taxon>
        <taxon>Agaricomycotina</taxon>
        <taxon>Agaricomycetes</taxon>
        <taxon>Agaricomycetidae</taxon>
        <taxon>Agaricales</taxon>
        <taxon>Agaricineae</taxon>
        <taxon>Psathyrellaceae</taxon>
        <taxon>Ephemerocybe</taxon>
    </lineage>
</organism>
<reference evidence="2 3" key="1">
    <citation type="submission" date="2020-07" db="EMBL/GenBank/DDBJ databases">
        <title>Comparative genomics of pyrophilous fungi reveals a link between fire events and developmental genes.</title>
        <authorList>
            <consortium name="DOE Joint Genome Institute"/>
            <person name="Steindorff A.S."/>
            <person name="Carver A."/>
            <person name="Calhoun S."/>
            <person name="Stillman K."/>
            <person name="Liu H."/>
            <person name="Lipzen A."/>
            <person name="Pangilinan J."/>
            <person name="Labutti K."/>
            <person name="Bruns T.D."/>
            <person name="Grigoriev I.V."/>
        </authorList>
    </citation>
    <scope>NUCLEOTIDE SEQUENCE [LARGE SCALE GENOMIC DNA]</scope>
    <source>
        <strain evidence="2 3">CBS 144469</strain>
    </source>
</reference>
<dbReference type="AlphaFoldDB" id="A0A8H6I6U7"/>
<evidence type="ECO:0000256" key="1">
    <source>
        <dbReference type="SAM" id="SignalP"/>
    </source>
</evidence>
<accession>A0A8H6I6U7</accession>
<feature type="chain" id="PRO_5034152776" evidence="1">
    <location>
        <begin position="19"/>
        <end position="168"/>
    </location>
</feature>
<keyword evidence="3" id="KW-1185">Reference proteome</keyword>